<protein>
    <submittedName>
        <fullName evidence="1">Uncharacterized protein</fullName>
    </submittedName>
</protein>
<keyword evidence="2" id="KW-1185">Reference proteome</keyword>
<accession>A0ABT5ENE4</accession>
<evidence type="ECO:0000313" key="1">
    <source>
        <dbReference type="EMBL" id="MDC0742859.1"/>
    </source>
</evidence>
<reference evidence="1 2" key="1">
    <citation type="submission" date="2022-11" db="EMBL/GenBank/DDBJ databases">
        <title>Minimal conservation of predation-associated metabolite biosynthetic gene clusters underscores biosynthetic potential of Myxococcota including descriptions for ten novel species: Archangium lansinium sp. nov., Myxococcus landrumus sp. nov., Nannocystis bai.</title>
        <authorList>
            <person name="Ahearne A."/>
            <person name="Stevens C."/>
            <person name="Dowd S."/>
        </authorList>
    </citation>
    <scope>NUCLEOTIDE SEQUENCE [LARGE SCALE GENOMIC DNA]</scope>
    <source>
        <strain evidence="1 2">RJM3</strain>
    </source>
</reference>
<organism evidence="1 2">
    <name type="scientific">Polyangium mundeleinium</name>
    <dbReference type="NCBI Taxonomy" id="2995306"/>
    <lineage>
        <taxon>Bacteria</taxon>
        <taxon>Pseudomonadati</taxon>
        <taxon>Myxococcota</taxon>
        <taxon>Polyangia</taxon>
        <taxon>Polyangiales</taxon>
        <taxon>Polyangiaceae</taxon>
        <taxon>Polyangium</taxon>
    </lineage>
</organism>
<evidence type="ECO:0000313" key="2">
    <source>
        <dbReference type="Proteomes" id="UP001221411"/>
    </source>
</evidence>
<dbReference type="Proteomes" id="UP001221411">
    <property type="component" value="Unassembled WGS sequence"/>
</dbReference>
<dbReference type="RefSeq" id="WP_271918228.1">
    <property type="nucleotide sequence ID" value="NZ_JAQNDO010000001.1"/>
</dbReference>
<sequence length="665" mass="71038">MGAFFTNVHVRLPQGASLEPLRAALIAAAEEEGAELCAEGAEPDRTVLILGPNKHGWVAIYDERTEGQDQARLDELAALASRALGAPAITVLVHDSDVLCMDLFAEGACVDRYNSHPSYFGEEADEKDAEDLSGHPERWVTRFALGISAAELGAIWSGKKLFAEATLAETARALGAPPEQMGVGYRYLDEKTRAKATALRFRLRERPGYEAAAAGSTVLVAQTVEARVPARFSVGDELRVSLTTHNHGGPSQGLQVAAWGDAIAKGLVKVEHFEVLVGDVRAGARHETVAPSVHEHQGSTMAVAELKEAALPAGVPGGFHAMAPGGDWQRAFTAMQRAQVHVNVVGRVVSAGAATLHVGLVPLAHHEGQTSITYELALDAPLWRPLRAAPEMPSQVLLPLSMRQLLVAFVVFPGRSEAIAQHAARAFEKLATLVAPASAFDTAMFLAKEGRRPDTKSVPGKGFFEGARWRKLVEGMHTEQVVTVQAKEDMHALMAQAMATGVMPMPGLGVSFGGSILPQKKPETAVLSLWVNVTELAEAQGSAARAHLVEVVEGAMERLGALQGFLARWGTAPSNSLDTTQYETACGLHGDTLHPSWASRWLRAVGNEATWIGAPLLAHLEADSRERLAQVAEERAGTGWLRVEARPGESLTEIERALAALLPAR</sequence>
<gene>
    <name evidence="1" type="ORF">POL67_16030</name>
</gene>
<proteinExistence type="predicted"/>
<name>A0ABT5ENE4_9BACT</name>
<comment type="caution">
    <text evidence="1">The sequence shown here is derived from an EMBL/GenBank/DDBJ whole genome shotgun (WGS) entry which is preliminary data.</text>
</comment>
<dbReference type="EMBL" id="JAQNDO010000001">
    <property type="protein sequence ID" value="MDC0742859.1"/>
    <property type="molecule type" value="Genomic_DNA"/>
</dbReference>